<protein>
    <submittedName>
        <fullName evidence="2">Uncharacterized protein</fullName>
    </submittedName>
</protein>
<reference evidence="2 3" key="1">
    <citation type="submission" date="2018-03" db="EMBL/GenBank/DDBJ databases">
        <title>Draft genome sequence of Rohu Carp (Labeo rohita).</title>
        <authorList>
            <person name="Das P."/>
            <person name="Kushwaha B."/>
            <person name="Joshi C.G."/>
            <person name="Kumar D."/>
            <person name="Nagpure N.S."/>
            <person name="Sahoo L."/>
            <person name="Das S.P."/>
            <person name="Bit A."/>
            <person name="Patnaik S."/>
            <person name="Meher P.K."/>
            <person name="Jayasankar P."/>
            <person name="Koringa P.G."/>
            <person name="Patel N.V."/>
            <person name="Hinsu A.T."/>
            <person name="Kumar R."/>
            <person name="Pandey M."/>
            <person name="Agarwal S."/>
            <person name="Srivastava S."/>
            <person name="Singh M."/>
            <person name="Iquebal M.A."/>
            <person name="Jaiswal S."/>
            <person name="Angadi U.B."/>
            <person name="Kumar N."/>
            <person name="Raza M."/>
            <person name="Shah T.M."/>
            <person name="Rai A."/>
            <person name="Jena J.K."/>
        </authorList>
    </citation>
    <scope>NUCLEOTIDE SEQUENCE [LARGE SCALE GENOMIC DNA]</scope>
    <source>
        <strain evidence="2">DASCIFA01</strain>
        <tissue evidence="2">Testis</tissue>
    </source>
</reference>
<evidence type="ECO:0000313" key="3">
    <source>
        <dbReference type="Proteomes" id="UP000290572"/>
    </source>
</evidence>
<evidence type="ECO:0000313" key="2">
    <source>
        <dbReference type="EMBL" id="RXN09808.1"/>
    </source>
</evidence>
<dbReference type="EMBL" id="QBIY01013246">
    <property type="protein sequence ID" value="RXN09808.1"/>
    <property type="molecule type" value="Genomic_DNA"/>
</dbReference>
<evidence type="ECO:0000256" key="1">
    <source>
        <dbReference type="SAM" id="MobiDB-lite"/>
    </source>
</evidence>
<feature type="region of interest" description="Disordered" evidence="1">
    <location>
        <begin position="56"/>
        <end position="92"/>
    </location>
</feature>
<gene>
    <name evidence="2" type="ORF">ROHU_031188</name>
</gene>
<comment type="caution">
    <text evidence="2">The sequence shown here is derived from an EMBL/GenBank/DDBJ whole genome shotgun (WGS) entry which is preliminary data.</text>
</comment>
<proteinExistence type="predicted"/>
<organism evidence="2 3">
    <name type="scientific">Labeo rohita</name>
    <name type="common">Indian major carp</name>
    <name type="synonym">Cyprinus rohita</name>
    <dbReference type="NCBI Taxonomy" id="84645"/>
    <lineage>
        <taxon>Eukaryota</taxon>
        <taxon>Metazoa</taxon>
        <taxon>Chordata</taxon>
        <taxon>Craniata</taxon>
        <taxon>Vertebrata</taxon>
        <taxon>Euteleostomi</taxon>
        <taxon>Actinopterygii</taxon>
        <taxon>Neopterygii</taxon>
        <taxon>Teleostei</taxon>
        <taxon>Ostariophysi</taxon>
        <taxon>Cypriniformes</taxon>
        <taxon>Cyprinidae</taxon>
        <taxon>Labeoninae</taxon>
        <taxon>Labeonini</taxon>
        <taxon>Labeo</taxon>
    </lineage>
</organism>
<feature type="region of interest" description="Disordered" evidence="1">
    <location>
        <begin position="1"/>
        <end position="43"/>
    </location>
</feature>
<dbReference type="Proteomes" id="UP000290572">
    <property type="component" value="Unassembled WGS sequence"/>
</dbReference>
<dbReference type="AlphaFoldDB" id="A0A498LMZ9"/>
<sequence length="92" mass="9725">MGRVLSLRRGTARGRSAPTEQGNERERGRRGQTTMGSRAPSSTFIVCVGSPRARFSFPESDGPDNRSHCAVSQQPTGGGAAYGACHSERSGD</sequence>
<keyword evidence="3" id="KW-1185">Reference proteome</keyword>
<accession>A0A498LMZ9</accession>
<name>A0A498LMZ9_LABRO</name>